<dbReference type="InterPro" id="IPR003594">
    <property type="entry name" value="HATPase_dom"/>
</dbReference>
<organism evidence="7 8">
    <name type="scientific">Taibaiella chishuiensis</name>
    <dbReference type="NCBI Taxonomy" id="1434707"/>
    <lineage>
        <taxon>Bacteria</taxon>
        <taxon>Pseudomonadati</taxon>
        <taxon>Bacteroidota</taxon>
        <taxon>Chitinophagia</taxon>
        <taxon>Chitinophagales</taxon>
        <taxon>Chitinophagaceae</taxon>
        <taxon>Taibaiella</taxon>
    </lineage>
</organism>
<dbReference type="InterPro" id="IPR011006">
    <property type="entry name" value="CheY-like_superfamily"/>
</dbReference>
<dbReference type="InterPro" id="IPR003661">
    <property type="entry name" value="HisK_dim/P_dom"/>
</dbReference>
<protein>
    <recommendedName>
        <fullName evidence="2">histidine kinase</fullName>
        <ecNumber evidence="2">2.7.13.3</ecNumber>
    </recommendedName>
</protein>
<dbReference type="OrthoDB" id="9781208at2"/>
<comment type="catalytic activity">
    <reaction evidence="1">
        <text>ATP + protein L-histidine = ADP + protein N-phospho-L-histidine.</text>
        <dbReference type="EC" id="2.7.13.3"/>
    </reaction>
</comment>
<dbReference type="SUPFAM" id="SSF47384">
    <property type="entry name" value="Homodimeric domain of signal transducing histidine kinase"/>
    <property type="match status" value="1"/>
</dbReference>
<dbReference type="CDD" id="cd17569">
    <property type="entry name" value="REC_HupR-like"/>
    <property type="match status" value="1"/>
</dbReference>
<feature type="modified residue" description="4-aspartylphosphate" evidence="4">
    <location>
        <position position="57"/>
    </location>
</feature>
<dbReference type="InterPro" id="IPR005467">
    <property type="entry name" value="His_kinase_dom"/>
</dbReference>
<keyword evidence="7" id="KW-0808">Transferase</keyword>
<dbReference type="CDD" id="cd00082">
    <property type="entry name" value="HisKA"/>
    <property type="match status" value="1"/>
</dbReference>
<dbReference type="PANTHER" id="PTHR43547:SF2">
    <property type="entry name" value="HYBRID SIGNAL TRANSDUCTION HISTIDINE KINASE C"/>
    <property type="match status" value="1"/>
</dbReference>
<keyword evidence="7" id="KW-0418">Kinase</keyword>
<dbReference type="EC" id="2.7.13.3" evidence="2"/>
<dbReference type="PROSITE" id="PS50109">
    <property type="entry name" value="HIS_KIN"/>
    <property type="match status" value="1"/>
</dbReference>
<dbReference type="SMART" id="SM00448">
    <property type="entry name" value="REC"/>
    <property type="match status" value="1"/>
</dbReference>
<dbReference type="Pfam" id="PF00072">
    <property type="entry name" value="Response_reg"/>
    <property type="match status" value="1"/>
</dbReference>
<dbReference type="Pfam" id="PF02518">
    <property type="entry name" value="HATPase_c"/>
    <property type="match status" value="1"/>
</dbReference>
<dbReference type="RefSeq" id="WP_106522203.1">
    <property type="nucleotide sequence ID" value="NZ_PYGD01000002.1"/>
</dbReference>
<reference evidence="7 8" key="1">
    <citation type="submission" date="2018-03" db="EMBL/GenBank/DDBJ databases">
        <title>Genomic Encyclopedia of Type Strains, Phase III (KMG-III): the genomes of soil and plant-associated and newly described type strains.</title>
        <authorList>
            <person name="Whitman W."/>
        </authorList>
    </citation>
    <scope>NUCLEOTIDE SEQUENCE [LARGE SCALE GENOMIC DNA]</scope>
    <source>
        <strain evidence="7 8">CGMCC 1.12700</strain>
    </source>
</reference>
<evidence type="ECO:0000313" key="8">
    <source>
        <dbReference type="Proteomes" id="UP000240572"/>
    </source>
</evidence>
<name>A0A2P8D7J2_9BACT</name>
<dbReference type="SUPFAM" id="SSF55874">
    <property type="entry name" value="ATPase domain of HSP90 chaperone/DNA topoisomerase II/histidine kinase"/>
    <property type="match status" value="1"/>
</dbReference>
<comment type="caution">
    <text evidence="7">The sequence shown here is derived from an EMBL/GenBank/DDBJ whole genome shotgun (WGS) entry which is preliminary data.</text>
</comment>
<dbReference type="InterPro" id="IPR036097">
    <property type="entry name" value="HisK_dim/P_sf"/>
</dbReference>
<dbReference type="EMBL" id="PYGD01000002">
    <property type="protein sequence ID" value="PSK93178.1"/>
    <property type="molecule type" value="Genomic_DNA"/>
</dbReference>
<dbReference type="SMART" id="SM00388">
    <property type="entry name" value="HisKA"/>
    <property type="match status" value="1"/>
</dbReference>
<feature type="domain" description="Histidine kinase" evidence="5">
    <location>
        <begin position="152"/>
        <end position="363"/>
    </location>
</feature>
<evidence type="ECO:0000256" key="1">
    <source>
        <dbReference type="ARBA" id="ARBA00000085"/>
    </source>
</evidence>
<evidence type="ECO:0000256" key="4">
    <source>
        <dbReference type="PROSITE-ProRule" id="PRU00169"/>
    </source>
</evidence>
<accession>A0A2P8D7J2</accession>
<proteinExistence type="predicted"/>
<evidence type="ECO:0000256" key="3">
    <source>
        <dbReference type="ARBA" id="ARBA00022553"/>
    </source>
</evidence>
<evidence type="ECO:0000313" key="7">
    <source>
        <dbReference type="EMBL" id="PSK93178.1"/>
    </source>
</evidence>
<keyword evidence="3 4" id="KW-0597">Phosphoprotein</keyword>
<dbReference type="GO" id="GO:0000155">
    <property type="term" value="F:phosphorelay sensor kinase activity"/>
    <property type="evidence" value="ECO:0007669"/>
    <property type="project" value="InterPro"/>
</dbReference>
<evidence type="ECO:0000259" key="6">
    <source>
        <dbReference type="PROSITE" id="PS50110"/>
    </source>
</evidence>
<evidence type="ECO:0000259" key="5">
    <source>
        <dbReference type="PROSITE" id="PS50109"/>
    </source>
</evidence>
<dbReference type="Gene3D" id="1.10.287.130">
    <property type="match status" value="1"/>
</dbReference>
<dbReference type="Proteomes" id="UP000240572">
    <property type="component" value="Unassembled WGS sequence"/>
</dbReference>
<keyword evidence="8" id="KW-1185">Reference proteome</keyword>
<dbReference type="PROSITE" id="PS50110">
    <property type="entry name" value="RESPONSE_REGULATORY"/>
    <property type="match status" value="1"/>
</dbReference>
<dbReference type="PANTHER" id="PTHR43547">
    <property type="entry name" value="TWO-COMPONENT HISTIDINE KINASE"/>
    <property type="match status" value="1"/>
</dbReference>
<dbReference type="Gene3D" id="3.40.50.2300">
    <property type="match status" value="1"/>
</dbReference>
<dbReference type="SUPFAM" id="SSF52172">
    <property type="entry name" value="CheY-like"/>
    <property type="match status" value="1"/>
</dbReference>
<dbReference type="InterPro" id="IPR036890">
    <property type="entry name" value="HATPase_C_sf"/>
</dbReference>
<dbReference type="InterPro" id="IPR001789">
    <property type="entry name" value="Sig_transdc_resp-reg_receiver"/>
</dbReference>
<feature type="domain" description="Response regulatory" evidence="6">
    <location>
        <begin position="8"/>
        <end position="123"/>
    </location>
</feature>
<sequence>MSTGNGIKILYIDDEINNLISLKALLRLDYKVLTTTDTEEVDQLLTANPDIRVVLCDQRMPQKTGVQLFAELREKHPLPIRILVTAYTDVEDIIAAINQGHIFRYVRKPWAHADLVSAIEEADKFYTATSQLATRNQELQLAYNELDKFAYNVSHHIRSPITGILTALNYALESDSIEEIKDLVSMVDTSVKKLDGLILNMYDYYNLQQGELTISFIDPKQLLQEMEDKYGGAARAEGIEFTSSLDHTEPLRSDAPSLKFILTNLLSNAFKFRDPQKPGSWVKLELHVEKAKIGIRVSDNGKGITADQLPALFDINAAPADHKDAHGYGLLNIKHLLVKLGGSIQASCEQGITTFSVTIPNKF</sequence>
<dbReference type="Pfam" id="PF00512">
    <property type="entry name" value="HisKA"/>
    <property type="match status" value="1"/>
</dbReference>
<dbReference type="AlphaFoldDB" id="A0A2P8D7J2"/>
<dbReference type="SMART" id="SM00387">
    <property type="entry name" value="HATPase_c"/>
    <property type="match status" value="1"/>
</dbReference>
<dbReference type="Gene3D" id="3.30.565.10">
    <property type="entry name" value="Histidine kinase-like ATPase, C-terminal domain"/>
    <property type="match status" value="1"/>
</dbReference>
<gene>
    <name evidence="7" type="ORF">B0I18_102148</name>
</gene>
<evidence type="ECO:0000256" key="2">
    <source>
        <dbReference type="ARBA" id="ARBA00012438"/>
    </source>
</evidence>